<dbReference type="RefSeq" id="WP_183773460.1">
    <property type="nucleotide sequence ID" value="NZ_JACHFW010000006.1"/>
</dbReference>
<dbReference type="PANTHER" id="PTHR42951">
    <property type="entry name" value="METALLO-BETA-LACTAMASE DOMAIN-CONTAINING"/>
    <property type="match status" value="1"/>
</dbReference>
<dbReference type="GO" id="GO:0016787">
    <property type="term" value="F:hydrolase activity"/>
    <property type="evidence" value="ECO:0007669"/>
    <property type="project" value="UniProtKB-KW"/>
</dbReference>
<reference evidence="2 3" key="1">
    <citation type="submission" date="2020-08" db="EMBL/GenBank/DDBJ databases">
        <title>Genomic Encyclopedia of Type Strains, Phase IV (KMG-IV): sequencing the most valuable type-strain genomes for metagenomic binning, comparative biology and taxonomic classification.</title>
        <authorList>
            <person name="Goeker M."/>
        </authorList>
    </citation>
    <scope>NUCLEOTIDE SEQUENCE [LARGE SCALE GENOMIC DNA]</scope>
    <source>
        <strain evidence="2 3">DSM 106146</strain>
    </source>
</reference>
<dbReference type="SMART" id="SM00849">
    <property type="entry name" value="Lactamase_B"/>
    <property type="match status" value="1"/>
</dbReference>
<protein>
    <submittedName>
        <fullName evidence="2">Glyoxylase-like metal-dependent hydrolase (Beta-lactamase superfamily II)</fullName>
    </submittedName>
</protein>
<dbReference type="AlphaFoldDB" id="A0A7W8HA17"/>
<dbReference type="Gene3D" id="3.60.15.10">
    <property type="entry name" value="Ribonuclease Z/Hydroxyacylglutathione hydrolase-like"/>
    <property type="match status" value="1"/>
</dbReference>
<evidence type="ECO:0000259" key="1">
    <source>
        <dbReference type="SMART" id="SM00849"/>
    </source>
</evidence>
<gene>
    <name evidence="2" type="ORF">HNP82_001779</name>
</gene>
<sequence length="275" mass="30244">MAKLKTFQVCEIAKDTYAINEAGMAAMFLVVGEKRALLIDTGVGLTDLKSLIAQLTDLPYDVVLTHGHMDHVGGAAQFDQVYIHPADGAALSPIDYDAVADYVEKMIRFGATDVYDCSTQDIKRLTKMPEVKYLRDGMIFNLGGRILKVIETPGHTAGSCSLIDVRERILFSGDACNVNLLCMWESIETLLSGLRAIKAHEHEFDRNFNGHIGYAGMPMMISMPDSVLSDAIHICESILEGSAYIERGDAMGRPASVVTYGNVRICFDKDRLRNS</sequence>
<feature type="domain" description="Metallo-beta-lactamase" evidence="1">
    <location>
        <begin position="24"/>
        <end position="200"/>
    </location>
</feature>
<keyword evidence="3" id="KW-1185">Reference proteome</keyword>
<dbReference type="InterPro" id="IPR001279">
    <property type="entry name" value="Metallo-B-lactamas"/>
</dbReference>
<evidence type="ECO:0000313" key="2">
    <source>
        <dbReference type="EMBL" id="MBB5264651.1"/>
    </source>
</evidence>
<dbReference type="InterPro" id="IPR036866">
    <property type="entry name" value="RibonucZ/Hydroxyglut_hydro"/>
</dbReference>
<dbReference type="InterPro" id="IPR050855">
    <property type="entry name" value="NDM-1-like"/>
</dbReference>
<dbReference type="Proteomes" id="UP000543642">
    <property type="component" value="Unassembled WGS sequence"/>
</dbReference>
<comment type="caution">
    <text evidence="2">The sequence shown here is derived from an EMBL/GenBank/DDBJ whole genome shotgun (WGS) entry which is preliminary data.</text>
</comment>
<dbReference type="PANTHER" id="PTHR42951:SF22">
    <property type="entry name" value="METALLO BETA-LACTAMASE SUPERFAMILY LIPOPROTEIN"/>
    <property type="match status" value="1"/>
</dbReference>
<dbReference type="SUPFAM" id="SSF56281">
    <property type="entry name" value="Metallo-hydrolase/oxidoreductase"/>
    <property type="match status" value="1"/>
</dbReference>
<dbReference type="EMBL" id="JACHFW010000006">
    <property type="protein sequence ID" value="MBB5264651.1"/>
    <property type="molecule type" value="Genomic_DNA"/>
</dbReference>
<accession>A0A7W8HA17</accession>
<organism evidence="2 3">
    <name type="scientific">Catenibacillus scindens</name>
    <dbReference type="NCBI Taxonomy" id="673271"/>
    <lineage>
        <taxon>Bacteria</taxon>
        <taxon>Bacillati</taxon>
        <taxon>Bacillota</taxon>
        <taxon>Clostridia</taxon>
        <taxon>Lachnospirales</taxon>
        <taxon>Lachnospiraceae</taxon>
        <taxon>Catenibacillus</taxon>
    </lineage>
</organism>
<keyword evidence="2" id="KW-0378">Hydrolase</keyword>
<proteinExistence type="predicted"/>
<name>A0A7W8HA17_9FIRM</name>
<dbReference type="Pfam" id="PF00753">
    <property type="entry name" value="Lactamase_B"/>
    <property type="match status" value="1"/>
</dbReference>
<evidence type="ECO:0000313" key="3">
    <source>
        <dbReference type="Proteomes" id="UP000543642"/>
    </source>
</evidence>